<feature type="transmembrane region" description="Helical" evidence="1">
    <location>
        <begin position="29"/>
        <end position="48"/>
    </location>
</feature>
<dbReference type="AlphaFoldDB" id="A0A8J8FH74"/>
<evidence type="ECO:0000256" key="1">
    <source>
        <dbReference type="SAM" id="Phobius"/>
    </source>
</evidence>
<evidence type="ECO:0000313" key="3">
    <source>
        <dbReference type="Proteomes" id="UP000598971"/>
    </source>
</evidence>
<keyword evidence="3" id="KW-1185">Reference proteome</keyword>
<gene>
    <name evidence="2" type="ORF">GD597_16085</name>
</gene>
<dbReference type="Gene3D" id="2.40.180.10">
    <property type="entry name" value="Catalase core domain"/>
    <property type="match status" value="1"/>
</dbReference>
<dbReference type="InterPro" id="IPR020835">
    <property type="entry name" value="Catalase_sf"/>
</dbReference>
<protein>
    <recommendedName>
        <fullName evidence="4">Catalase</fullName>
    </recommendedName>
</protein>
<reference evidence="2" key="1">
    <citation type="submission" date="2019-10" db="EMBL/GenBank/DDBJ databases">
        <title>Draft genome sequence of Panacibacter sp. KCS-6.</title>
        <authorList>
            <person name="Yim K.J."/>
        </authorList>
    </citation>
    <scope>NUCLEOTIDE SEQUENCE</scope>
    <source>
        <strain evidence="2">KCS-6</strain>
    </source>
</reference>
<dbReference type="GO" id="GO:0020037">
    <property type="term" value="F:heme binding"/>
    <property type="evidence" value="ECO:0007669"/>
    <property type="project" value="InterPro"/>
</dbReference>
<dbReference type="SUPFAM" id="SSF56634">
    <property type="entry name" value="Heme-dependent catalase-like"/>
    <property type="match status" value="1"/>
</dbReference>
<comment type="caution">
    <text evidence="2">The sequence shown here is derived from an EMBL/GenBank/DDBJ whole genome shotgun (WGS) entry which is preliminary data.</text>
</comment>
<proteinExistence type="predicted"/>
<name>A0A8J8FH74_9BACT</name>
<dbReference type="RefSeq" id="WP_171608941.1">
    <property type="nucleotide sequence ID" value="NZ_WHPF01000012.1"/>
</dbReference>
<dbReference type="EMBL" id="WHPF01000012">
    <property type="protein sequence ID" value="NNV56993.1"/>
    <property type="molecule type" value="Genomic_DNA"/>
</dbReference>
<evidence type="ECO:0008006" key="4">
    <source>
        <dbReference type="Google" id="ProtNLM"/>
    </source>
</evidence>
<dbReference type="Proteomes" id="UP000598971">
    <property type="component" value="Unassembled WGS sequence"/>
</dbReference>
<accession>A0A8J8FH74</accession>
<keyword evidence="1" id="KW-1133">Transmembrane helix</keyword>
<organism evidence="2 3">
    <name type="scientific">Limnovirga soli</name>
    <dbReference type="NCBI Taxonomy" id="2656915"/>
    <lineage>
        <taxon>Bacteria</taxon>
        <taxon>Pseudomonadati</taxon>
        <taxon>Bacteroidota</taxon>
        <taxon>Chitinophagia</taxon>
        <taxon>Chitinophagales</taxon>
        <taxon>Chitinophagaceae</taxon>
        <taxon>Limnovirga</taxon>
    </lineage>
</organism>
<keyword evidence="1" id="KW-0472">Membrane</keyword>
<evidence type="ECO:0000313" key="2">
    <source>
        <dbReference type="EMBL" id="NNV56993.1"/>
    </source>
</evidence>
<sequence length="376" mass="43816">MYTNLVMPKKKITFWRFIALWIAAKWDKMILWGITKIFALAIAITLGLKKRYRMSHNNGIAGRGKVRIVNNPQFPEHDFFVPGKEFDARVRHAMATFLDDAMKGIRSCSVKFADTDFDSPFDLECNTGEINLFWSAASFLQFAKLRKEQWGVEYVEYYRKYPQGIKGAQEALRKDATSFTNLRYYALTPFLFYGKDKVKRYAKYRVIPFDDIPETGLIDNPSDWDTANQRITPHETRGRNYLKEEYKEHIQKEGAAKYRIQIQTRVANDDDSPEIFNNQIPWDAAIFPWYDLATMEITEILDWKESTLTSFSLNNMPKTLGIIPAKSIYDYNSLNYMRANAEIARKARLLSYKLKGIPGPIPNNDNRNTDVWDPKK</sequence>
<keyword evidence="1" id="KW-0812">Transmembrane</keyword>